<accession>X1NYJ0</accession>
<name>X1NYJ0_9ZZZZ</name>
<reference evidence="2" key="1">
    <citation type="journal article" date="2014" name="Front. Microbiol.">
        <title>High frequency of phylogenetically diverse reductive dehalogenase-homologous genes in deep subseafloor sedimentary metagenomes.</title>
        <authorList>
            <person name="Kawai M."/>
            <person name="Futagami T."/>
            <person name="Toyoda A."/>
            <person name="Takaki Y."/>
            <person name="Nishi S."/>
            <person name="Hori S."/>
            <person name="Arai W."/>
            <person name="Tsubouchi T."/>
            <person name="Morono Y."/>
            <person name="Uchiyama I."/>
            <person name="Ito T."/>
            <person name="Fujiyama A."/>
            <person name="Inagaki F."/>
            <person name="Takami H."/>
        </authorList>
    </citation>
    <scope>NUCLEOTIDE SEQUENCE</scope>
    <source>
        <strain evidence="2">Expedition CK06-06</strain>
    </source>
</reference>
<dbReference type="Pfam" id="PF07728">
    <property type="entry name" value="AAA_5"/>
    <property type="match status" value="1"/>
</dbReference>
<dbReference type="EMBL" id="BARV01016932">
    <property type="protein sequence ID" value="GAI31850.1"/>
    <property type="molecule type" value="Genomic_DNA"/>
</dbReference>
<gene>
    <name evidence="2" type="ORF">S06H3_28946</name>
</gene>
<dbReference type="GO" id="GO:0016887">
    <property type="term" value="F:ATP hydrolysis activity"/>
    <property type="evidence" value="ECO:0007669"/>
    <property type="project" value="InterPro"/>
</dbReference>
<comment type="caution">
    <text evidence="2">The sequence shown here is derived from an EMBL/GenBank/DDBJ whole genome shotgun (WGS) entry which is preliminary data.</text>
</comment>
<feature type="non-terminal residue" evidence="2">
    <location>
        <position position="1"/>
    </location>
</feature>
<evidence type="ECO:0000313" key="2">
    <source>
        <dbReference type="EMBL" id="GAI31850.1"/>
    </source>
</evidence>
<organism evidence="2">
    <name type="scientific">marine sediment metagenome</name>
    <dbReference type="NCBI Taxonomy" id="412755"/>
    <lineage>
        <taxon>unclassified sequences</taxon>
        <taxon>metagenomes</taxon>
        <taxon>ecological metagenomes</taxon>
    </lineage>
</organism>
<dbReference type="AlphaFoldDB" id="X1NYJ0"/>
<proteinExistence type="predicted"/>
<feature type="domain" description="ATPase dynein-related AAA" evidence="1">
    <location>
        <begin position="62"/>
        <end position="156"/>
    </location>
</feature>
<sequence length="185" mass="20383">LDRKPKSPKIIKDSKMWANLIKEIKELSQARVYKNSTEVCRLRGVSFAVWDVITAAIISGLNILVVGEKGEGKTQLAVDVNNSLFGGRGTFIRAHPDLKTRDIYTSLNLETLASGKGDTHQALELSESIKNPLTILDEINRVPQITQNQALSILDGYISLPEKSARFFFGIDGYHIGLATANEDS</sequence>
<dbReference type="InterPro" id="IPR011704">
    <property type="entry name" value="ATPase_dyneun-rel_AAA"/>
</dbReference>
<dbReference type="Gene3D" id="3.40.50.300">
    <property type="entry name" value="P-loop containing nucleotide triphosphate hydrolases"/>
    <property type="match status" value="1"/>
</dbReference>
<protein>
    <recommendedName>
        <fullName evidence="1">ATPase dynein-related AAA domain-containing protein</fullName>
    </recommendedName>
</protein>
<dbReference type="InterPro" id="IPR027417">
    <property type="entry name" value="P-loop_NTPase"/>
</dbReference>
<evidence type="ECO:0000259" key="1">
    <source>
        <dbReference type="Pfam" id="PF07728"/>
    </source>
</evidence>
<dbReference type="GO" id="GO:0005524">
    <property type="term" value="F:ATP binding"/>
    <property type="evidence" value="ECO:0007669"/>
    <property type="project" value="InterPro"/>
</dbReference>
<dbReference type="SUPFAM" id="SSF52540">
    <property type="entry name" value="P-loop containing nucleoside triphosphate hydrolases"/>
    <property type="match status" value="1"/>
</dbReference>